<name>A0A9D9ECJ5_9BACT</name>
<keyword evidence="1" id="KW-1133">Transmembrane helix</keyword>
<keyword evidence="1" id="KW-0812">Transmembrane</keyword>
<proteinExistence type="predicted"/>
<comment type="caution">
    <text evidence="2">The sequence shown here is derived from an EMBL/GenBank/DDBJ whole genome shotgun (WGS) entry which is preliminary data.</text>
</comment>
<evidence type="ECO:0000313" key="3">
    <source>
        <dbReference type="Proteomes" id="UP000823619"/>
    </source>
</evidence>
<evidence type="ECO:0000313" key="2">
    <source>
        <dbReference type="EMBL" id="MBO8444832.1"/>
    </source>
</evidence>
<sequence length="334" mass="37845">MTTDIHRDLSFDRTVYAGADSSDLADNGGRGAFMFSVDSLWSISRLEKPFSVVADGENVLMNVSATRHFNSFSEKCFVPVSQEMEGNPLLFPQENVSRKFKWFFTEYRYNAVYAGIDSLPVPLDRYLSPEEQRNFLLKVVVPEGSNGVELYNSLDKINTSFSRWMNANVFTAAYGAIKGFLPPEQLAAAESEKEKVFGSMTKRDMLGWTPEEFCRQFDSLMAGAPFFHEVYVRNSSAIDSAYYESEKVLEYFSLSFENRVNLPGKVVRTDAPVLDDGTPVWKVDCYRLLYGDYELDVVSRETNIWAIVLTFIILAAAIYFLLQSSGILKSKPEQ</sequence>
<dbReference type="AlphaFoldDB" id="A0A9D9ECJ5"/>
<dbReference type="EMBL" id="JADIMO010000044">
    <property type="protein sequence ID" value="MBO8444832.1"/>
    <property type="molecule type" value="Genomic_DNA"/>
</dbReference>
<feature type="transmembrane region" description="Helical" evidence="1">
    <location>
        <begin position="304"/>
        <end position="322"/>
    </location>
</feature>
<accession>A0A9D9ECJ5</accession>
<reference evidence="2" key="2">
    <citation type="journal article" date="2021" name="PeerJ">
        <title>Extensive microbial diversity within the chicken gut microbiome revealed by metagenomics and culture.</title>
        <authorList>
            <person name="Gilroy R."/>
            <person name="Ravi A."/>
            <person name="Getino M."/>
            <person name="Pursley I."/>
            <person name="Horton D.L."/>
            <person name="Alikhan N.F."/>
            <person name="Baker D."/>
            <person name="Gharbi K."/>
            <person name="Hall N."/>
            <person name="Watson M."/>
            <person name="Adriaenssens E.M."/>
            <person name="Foster-Nyarko E."/>
            <person name="Jarju S."/>
            <person name="Secka A."/>
            <person name="Antonio M."/>
            <person name="Oren A."/>
            <person name="Chaudhuri R.R."/>
            <person name="La Ragione R."/>
            <person name="Hildebrand F."/>
            <person name="Pallen M.J."/>
        </authorList>
    </citation>
    <scope>NUCLEOTIDE SEQUENCE</scope>
    <source>
        <strain evidence="2">D5-748</strain>
    </source>
</reference>
<organism evidence="2 3">
    <name type="scientific">Candidatus Cryptobacteroides merdavium</name>
    <dbReference type="NCBI Taxonomy" id="2840769"/>
    <lineage>
        <taxon>Bacteria</taxon>
        <taxon>Pseudomonadati</taxon>
        <taxon>Bacteroidota</taxon>
        <taxon>Bacteroidia</taxon>
        <taxon>Bacteroidales</taxon>
        <taxon>Candidatus Cryptobacteroides</taxon>
    </lineage>
</organism>
<protein>
    <submittedName>
        <fullName evidence="2">Uncharacterized protein</fullName>
    </submittedName>
</protein>
<dbReference type="Proteomes" id="UP000823619">
    <property type="component" value="Unassembled WGS sequence"/>
</dbReference>
<gene>
    <name evidence="2" type="ORF">IAC23_03935</name>
</gene>
<keyword evidence="1" id="KW-0472">Membrane</keyword>
<reference evidence="2" key="1">
    <citation type="submission" date="2020-10" db="EMBL/GenBank/DDBJ databases">
        <authorList>
            <person name="Gilroy R."/>
        </authorList>
    </citation>
    <scope>NUCLEOTIDE SEQUENCE</scope>
    <source>
        <strain evidence="2">D5-748</strain>
    </source>
</reference>
<evidence type="ECO:0000256" key="1">
    <source>
        <dbReference type="SAM" id="Phobius"/>
    </source>
</evidence>